<keyword evidence="3" id="KW-1185">Reference proteome</keyword>
<dbReference type="EMBL" id="JALJXV010000001">
    <property type="protein sequence ID" value="MCP1673497.1"/>
    <property type="molecule type" value="Genomic_DNA"/>
</dbReference>
<evidence type="ECO:0000313" key="3">
    <source>
        <dbReference type="Proteomes" id="UP001205843"/>
    </source>
</evidence>
<dbReference type="RefSeq" id="WP_253473941.1">
    <property type="nucleotide sequence ID" value="NZ_JALJXV010000001.1"/>
</dbReference>
<sequence>MKEKLNQKGLATRREVLGDEYVDRSINGADDFNWPLQELVTDYCWDAIWNRPGLDRKTRSMINIAMLAALGRPHELRIHTVGAIRNGCSKEEIREILLQATVYCGFPAGIDAFKVAKEVVDSMEEAG</sequence>
<dbReference type="Gene3D" id="1.20.1290.10">
    <property type="entry name" value="AhpD-like"/>
    <property type="match status" value="1"/>
</dbReference>
<name>A0AAE3G3Z5_9GAMM</name>
<reference evidence="2" key="1">
    <citation type="submission" date="2022-03" db="EMBL/GenBank/DDBJ databases">
        <title>Genomic Encyclopedia of Type Strains, Phase III (KMG-III): the genomes of soil and plant-associated and newly described type strains.</title>
        <authorList>
            <person name="Whitman W."/>
        </authorList>
    </citation>
    <scope>NUCLEOTIDE SEQUENCE</scope>
    <source>
        <strain evidence="2">ANL 6-2</strain>
    </source>
</reference>
<evidence type="ECO:0000259" key="1">
    <source>
        <dbReference type="Pfam" id="PF02627"/>
    </source>
</evidence>
<dbReference type="EC" id="4.1.1.44" evidence="2"/>
<dbReference type="InterPro" id="IPR052512">
    <property type="entry name" value="4CMD/NDH-1_regulator"/>
</dbReference>
<dbReference type="PANTHER" id="PTHR33570:SF2">
    <property type="entry name" value="CARBOXYMUCONOLACTONE DECARBOXYLASE-LIKE DOMAIN-CONTAINING PROTEIN"/>
    <property type="match status" value="1"/>
</dbReference>
<proteinExistence type="predicted"/>
<protein>
    <submittedName>
        <fullName evidence="2">4-carboxymuconolactone decarboxylase</fullName>
        <ecNumber evidence="2">4.1.1.44</ecNumber>
    </submittedName>
</protein>
<dbReference type="PANTHER" id="PTHR33570">
    <property type="entry name" value="4-CARBOXYMUCONOLACTONE DECARBOXYLASE FAMILY PROTEIN"/>
    <property type="match status" value="1"/>
</dbReference>
<dbReference type="InterPro" id="IPR003779">
    <property type="entry name" value="CMD-like"/>
</dbReference>
<keyword evidence="2" id="KW-0456">Lyase</keyword>
<gene>
    <name evidence="2" type="ORF">J2T57_000589</name>
</gene>
<dbReference type="GO" id="GO:0047575">
    <property type="term" value="F:4-carboxymuconolactone decarboxylase activity"/>
    <property type="evidence" value="ECO:0007669"/>
    <property type="project" value="UniProtKB-EC"/>
</dbReference>
<dbReference type="AlphaFoldDB" id="A0AAE3G3Z5"/>
<dbReference type="Pfam" id="PF02627">
    <property type="entry name" value="CMD"/>
    <property type="match status" value="1"/>
</dbReference>
<comment type="caution">
    <text evidence="2">The sequence shown here is derived from an EMBL/GenBank/DDBJ whole genome shotgun (WGS) entry which is preliminary data.</text>
</comment>
<organism evidence="2 3">
    <name type="scientific">Natronocella acetinitrilica</name>
    <dbReference type="NCBI Taxonomy" id="414046"/>
    <lineage>
        <taxon>Bacteria</taxon>
        <taxon>Pseudomonadati</taxon>
        <taxon>Pseudomonadota</taxon>
        <taxon>Gammaproteobacteria</taxon>
        <taxon>Chromatiales</taxon>
        <taxon>Ectothiorhodospiraceae</taxon>
        <taxon>Natronocella</taxon>
    </lineage>
</organism>
<accession>A0AAE3G3Z5</accession>
<feature type="domain" description="Carboxymuconolactone decarboxylase-like" evidence="1">
    <location>
        <begin position="36"/>
        <end position="118"/>
    </location>
</feature>
<dbReference type="GO" id="GO:0051920">
    <property type="term" value="F:peroxiredoxin activity"/>
    <property type="evidence" value="ECO:0007669"/>
    <property type="project" value="InterPro"/>
</dbReference>
<dbReference type="InterPro" id="IPR029032">
    <property type="entry name" value="AhpD-like"/>
</dbReference>
<dbReference type="Proteomes" id="UP001205843">
    <property type="component" value="Unassembled WGS sequence"/>
</dbReference>
<dbReference type="SUPFAM" id="SSF69118">
    <property type="entry name" value="AhpD-like"/>
    <property type="match status" value="1"/>
</dbReference>
<evidence type="ECO:0000313" key="2">
    <source>
        <dbReference type="EMBL" id="MCP1673497.1"/>
    </source>
</evidence>